<dbReference type="GO" id="GO:0005506">
    <property type="term" value="F:iron ion binding"/>
    <property type="evidence" value="ECO:0007669"/>
    <property type="project" value="InterPro"/>
</dbReference>
<feature type="binding site" description="axial binding residue" evidence="9">
    <location>
        <position position="478"/>
    </location>
    <ligand>
        <name>heme</name>
        <dbReference type="ChEBI" id="CHEBI:30413"/>
    </ligand>
    <ligandPart>
        <name>Fe</name>
        <dbReference type="ChEBI" id="CHEBI:18248"/>
    </ligandPart>
</feature>
<dbReference type="InterPro" id="IPR001128">
    <property type="entry name" value="Cyt_P450"/>
</dbReference>
<dbReference type="PRINTS" id="PR00463">
    <property type="entry name" value="EP450I"/>
</dbReference>
<dbReference type="GO" id="GO:0020037">
    <property type="term" value="F:heme binding"/>
    <property type="evidence" value="ECO:0007669"/>
    <property type="project" value="InterPro"/>
</dbReference>
<evidence type="ECO:0000256" key="6">
    <source>
        <dbReference type="ARBA" id="ARBA00023002"/>
    </source>
</evidence>
<dbReference type="AlphaFoldDB" id="A0A5C2SP17"/>
<evidence type="ECO:0000256" key="5">
    <source>
        <dbReference type="ARBA" id="ARBA00022723"/>
    </source>
</evidence>
<dbReference type="PANTHER" id="PTHR24305:SF166">
    <property type="entry name" value="CYTOCHROME P450 12A4, MITOCHONDRIAL-RELATED"/>
    <property type="match status" value="1"/>
</dbReference>
<comment type="similarity">
    <text evidence="3 10">Belongs to the cytochrome P450 family.</text>
</comment>
<dbReference type="GO" id="GO:0016705">
    <property type="term" value="F:oxidoreductase activity, acting on paired donors, with incorporation or reduction of molecular oxygen"/>
    <property type="evidence" value="ECO:0007669"/>
    <property type="project" value="InterPro"/>
</dbReference>
<keyword evidence="7 9" id="KW-0408">Iron</keyword>
<reference evidence="11" key="1">
    <citation type="journal article" date="2018" name="Genome Biol. Evol.">
        <title>Genomics and development of Lentinus tigrinus, a white-rot wood-decaying mushroom with dimorphic fruiting bodies.</title>
        <authorList>
            <person name="Wu B."/>
            <person name="Xu Z."/>
            <person name="Knudson A."/>
            <person name="Carlson A."/>
            <person name="Chen N."/>
            <person name="Kovaka S."/>
            <person name="LaButti K."/>
            <person name="Lipzen A."/>
            <person name="Pennachio C."/>
            <person name="Riley R."/>
            <person name="Schakwitz W."/>
            <person name="Umezawa K."/>
            <person name="Ohm R.A."/>
            <person name="Grigoriev I.V."/>
            <person name="Nagy L.G."/>
            <person name="Gibbons J."/>
            <person name="Hibbett D."/>
        </authorList>
    </citation>
    <scope>NUCLEOTIDE SEQUENCE [LARGE SCALE GENOMIC DNA]</scope>
    <source>
        <strain evidence="11">ALCF2SS1-6</strain>
    </source>
</reference>
<dbReference type="InterPro" id="IPR017972">
    <property type="entry name" value="Cyt_P450_CS"/>
</dbReference>
<keyword evidence="5 9" id="KW-0479">Metal-binding</keyword>
<dbReference type="SUPFAM" id="SSF48264">
    <property type="entry name" value="Cytochrome P450"/>
    <property type="match status" value="1"/>
</dbReference>
<evidence type="ECO:0000313" key="11">
    <source>
        <dbReference type="EMBL" id="RPD64887.1"/>
    </source>
</evidence>
<name>A0A5C2SP17_9APHY</name>
<evidence type="ECO:0000313" key="12">
    <source>
        <dbReference type="Proteomes" id="UP000313359"/>
    </source>
</evidence>
<evidence type="ECO:0000256" key="7">
    <source>
        <dbReference type="ARBA" id="ARBA00023004"/>
    </source>
</evidence>
<evidence type="ECO:0000256" key="10">
    <source>
        <dbReference type="RuleBase" id="RU000461"/>
    </source>
</evidence>
<dbReference type="PANTHER" id="PTHR24305">
    <property type="entry name" value="CYTOCHROME P450"/>
    <property type="match status" value="1"/>
</dbReference>
<evidence type="ECO:0000256" key="3">
    <source>
        <dbReference type="ARBA" id="ARBA00010617"/>
    </source>
</evidence>
<dbReference type="PROSITE" id="PS00086">
    <property type="entry name" value="CYTOCHROME_P450"/>
    <property type="match status" value="1"/>
</dbReference>
<dbReference type="EMBL" id="ML122253">
    <property type="protein sequence ID" value="RPD64887.1"/>
    <property type="molecule type" value="Genomic_DNA"/>
</dbReference>
<dbReference type="Gene3D" id="1.10.630.10">
    <property type="entry name" value="Cytochrome P450"/>
    <property type="match status" value="1"/>
</dbReference>
<protein>
    <submittedName>
        <fullName evidence="11">Cytochrome P450</fullName>
    </submittedName>
</protein>
<dbReference type="InterPro" id="IPR002401">
    <property type="entry name" value="Cyt_P450_E_grp-I"/>
</dbReference>
<organism evidence="11 12">
    <name type="scientific">Lentinus tigrinus ALCF2SS1-6</name>
    <dbReference type="NCBI Taxonomy" id="1328759"/>
    <lineage>
        <taxon>Eukaryota</taxon>
        <taxon>Fungi</taxon>
        <taxon>Dikarya</taxon>
        <taxon>Basidiomycota</taxon>
        <taxon>Agaricomycotina</taxon>
        <taxon>Agaricomycetes</taxon>
        <taxon>Polyporales</taxon>
        <taxon>Polyporaceae</taxon>
        <taxon>Lentinus</taxon>
    </lineage>
</organism>
<dbReference type="InterPro" id="IPR050121">
    <property type="entry name" value="Cytochrome_P450_monoxygenase"/>
</dbReference>
<evidence type="ECO:0000256" key="9">
    <source>
        <dbReference type="PIRSR" id="PIRSR602401-1"/>
    </source>
</evidence>
<accession>A0A5C2SP17</accession>
<dbReference type="PRINTS" id="PR00385">
    <property type="entry name" value="P450"/>
</dbReference>
<keyword evidence="12" id="KW-1185">Reference proteome</keyword>
<keyword evidence="8 10" id="KW-0503">Monooxygenase</keyword>
<dbReference type="CDD" id="cd11069">
    <property type="entry name" value="CYP_FUM15-like"/>
    <property type="match status" value="1"/>
</dbReference>
<keyword evidence="4 9" id="KW-0349">Heme</keyword>
<evidence type="ECO:0000256" key="2">
    <source>
        <dbReference type="ARBA" id="ARBA00005179"/>
    </source>
</evidence>
<sequence length="541" mass="61559">MEPLLLAAGLSFVAILVAIVRRRRYRSLDNIRGPPTPSWLHGHDVELTRQNEAGELDFQWMKEYGATWRIGGHLGTQQLMTADPKAMQHIFMKSGYNYGKRKDIQMITKMFLGPGIVAVEGEAHQRHRKIMNPAFSAPQLRTFLSLFQDIGLQMCEKLKPEITDDPDKTVFINKWLARTTLDIIGQAAFDYDYGGLSNTESRLLKAYSNLFIDTALHPSKWLILYRSLWHYLPDSLLHIVQYTPIKEHTRTRRTFQIVSGIGKELFSEKTKEVLSSGKTETHKDVMSILIKANSSENPKTQLAEDEMVAEMQTLTFAGHETTASTLSWMLYELSKHPDYQARMRAEIKAARQAMHARGDGRFSIEDLDSMTTVMNAIKETLRFHPIVYNLQRYALKDDVLPLSEPIISAIGEEIHAIPIKAGQWIVASLAGYNRLRSVWGEDADEWNPDRFLRIDPTKQTRVGVFGNLMTFSAGIRGCIGWRFSLIEMQALSAELLENFEFARPKEDYDIVRLPAGLMIPVVRGKLYELGSVMPLRVSVAQ</sequence>
<gene>
    <name evidence="11" type="ORF">L227DRAFT_571340</name>
</gene>
<evidence type="ECO:0000256" key="8">
    <source>
        <dbReference type="ARBA" id="ARBA00023033"/>
    </source>
</evidence>
<dbReference type="Proteomes" id="UP000313359">
    <property type="component" value="Unassembled WGS sequence"/>
</dbReference>
<comment type="cofactor">
    <cofactor evidence="1 9">
        <name>heme</name>
        <dbReference type="ChEBI" id="CHEBI:30413"/>
    </cofactor>
</comment>
<keyword evidence="6 10" id="KW-0560">Oxidoreductase</keyword>
<evidence type="ECO:0000256" key="1">
    <source>
        <dbReference type="ARBA" id="ARBA00001971"/>
    </source>
</evidence>
<dbReference type="OrthoDB" id="1470350at2759"/>
<dbReference type="STRING" id="1328759.A0A5C2SP17"/>
<dbReference type="Pfam" id="PF00067">
    <property type="entry name" value="p450"/>
    <property type="match status" value="1"/>
</dbReference>
<comment type="pathway">
    <text evidence="2">Secondary metabolite biosynthesis.</text>
</comment>
<evidence type="ECO:0000256" key="4">
    <source>
        <dbReference type="ARBA" id="ARBA00022617"/>
    </source>
</evidence>
<proteinExistence type="inferred from homology"/>
<dbReference type="GO" id="GO:0004497">
    <property type="term" value="F:monooxygenase activity"/>
    <property type="evidence" value="ECO:0007669"/>
    <property type="project" value="UniProtKB-KW"/>
</dbReference>
<dbReference type="InterPro" id="IPR036396">
    <property type="entry name" value="Cyt_P450_sf"/>
</dbReference>